<feature type="region of interest" description="Disordered" evidence="1">
    <location>
        <begin position="189"/>
        <end position="276"/>
    </location>
</feature>
<feature type="region of interest" description="Disordered" evidence="1">
    <location>
        <begin position="87"/>
        <end position="135"/>
    </location>
</feature>
<dbReference type="AlphaFoldDB" id="A0A0C2YJ20"/>
<sequence length="276" mass="30122">MLQWKNAWKTPSWLEVDLEVVGISQSRFSRLIVCDETLEIMAACASGLDDDMSKTTSIGIVIIGKLPSDGQITAAFVMEQTAASPSQGISFLGSQTDLDRTTNFRPKKTDDTERSRSQSPAGAISPPTTKAPISACGTPIQWAHERNIAVQTPLLPILSRYNRRPSFYGFYGSMHHNTPQSLRNRIQRGMARAQKRARDERRRQIRARGEQRNEDAHAAFCSSCEPGSSASHSPRPSTSQARSAALTVPPAPSASMAVSQAVVEGEEHDSDEIQAA</sequence>
<proteinExistence type="predicted"/>
<evidence type="ECO:0000313" key="3">
    <source>
        <dbReference type="Proteomes" id="UP000053424"/>
    </source>
</evidence>
<reference evidence="3" key="2">
    <citation type="submission" date="2015-01" db="EMBL/GenBank/DDBJ databases">
        <title>Evolutionary Origins and Diversification of the Mycorrhizal Mutualists.</title>
        <authorList>
            <consortium name="DOE Joint Genome Institute"/>
            <consortium name="Mycorrhizal Genomics Consortium"/>
            <person name="Kohler A."/>
            <person name="Kuo A."/>
            <person name="Nagy L.G."/>
            <person name="Floudas D."/>
            <person name="Copeland A."/>
            <person name="Barry K.W."/>
            <person name="Cichocki N."/>
            <person name="Veneault-Fourrey C."/>
            <person name="LaButti K."/>
            <person name="Lindquist E.A."/>
            <person name="Lipzen A."/>
            <person name="Lundell T."/>
            <person name="Morin E."/>
            <person name="Murat C."/>
            <person name="Riley R."/>
            <person name="Ohm R."/>
            <person name="Sun H."/>
            <person name="Tunlid A."/>
            <person name="Henrissat B."/>
            <person name="Grigoriev I.V."/>
            <person name="Hibbett D.S."/>
            <person name="Martin F."/>
        </authorList>
    </citation>
    <scope>NUCLEOTIDE SEQUENCE [LARGE SCALE GENOMIC DNA]</scope>
    <source>
        <strain evidence="3">h7</strain>
    </source>
</reference>
<reference evidence="2 3" key="1">
    <citation type="submission" date="2014-04" db="EMBL/GenBank/DDBJ databases">
        <authorList>
            <consortium name="DOE Joint Genome Institute"/>
            <person name="Kuo A."/>
            <person name="Gay G."/>
            <person name="Dore J."/>
            <person name="Kohler A."/>
            <person name="Nagy L.G."/>
            <person name="Floudas D."/>
            <person name="Copeland A."/>
            <person name="Barry K.W."/>
            <person name="Cichocki N."/>
            <person name="Veneault-Fourrey C."/>
            <person name="LaButti K."/>
            <person name="Lindquist E.A."/>
            <person name="Lipzen A."/>
            <person name="Lundell T."/>
            <person name="Morin E."/>
            <person name="Murat C."/>
            <person name="Sun H."/>
            <person name="Tunlid A."/>
            <person name="Henrissat B."/>
            <person name="Grigoriev I.V."/>
            <person name="Hibbett D.S."/>
            <person name="Martin F."/>
            <person name="Nordberg H.P."/>
            <person name="Cantor M.N."/>
            <person name="Hua S.X."/>
        </authorList>
    </citation>
    <scope>NUCLEOTIDE SEQUENCE [LARGE SCALE GENOMIC DNA]</scope>
    <source>
        <strain evidence="3">h7</strain>
    </source>
</reference>
<feature type="compositionally biased region" description="Basic and acidic residues" evidence="1">
    <location>
        <begin position="196"/>
        <end position="217"/>
    </location>
</feature>
<feature type="compositionally biased region" description="Basic and acidic residues" evidence="1">
    <location>
        <begin position="97"/>
        <end position="116"/>
    </location>
</feature>
<protein>
    <submittedName>
        <fullName evidence="2">Uncharacterized protein</fullName>
    </submittedName>
</protein>
<gene>
    <name evidence="2" type="ORF">M413DRAFT_21913</name>
</gene>
<dbReference type="HOGENOM" id="CLU_1008506_0_0_1"/>
<feature type="compositionally biased region" description="Low complexity" evidence="1">
    <location>
        <begin position="226"/>
        <end position="239"/>
    </location>
</feature>
<keyword evidence="3" id="KW-1185">Reference proteome</keyword>
<dbReference type="EMBL" id="KN831768">
    <property type="protein sequence ID" value="KIM49768.1"/>
    <property type="molecule type" value="Genomic_DNA"/>
</dbReference>
<dbReference type="Proteomes" id="UP000053424">
    <property type="component" value="Unassembled WGS sequence"/>
</dbReference>
<feature type="compositionally biased region" description="Acidic residues" evidence="1">
    <location>
        <begin position="264"/>
        <end position="276"/>
    </location>
</feature>
<evidence type="ECO:0000313" key="2">
    <source>
        <dbReference type="EMBL" id="KIM49768.1"/>
    </source>
</evidence>
<feature type="compositionally biased region" description="Polar residues" evidence="1">
    <location>
        <begin position="87"/>
        <end position="96"/>
    </location>
</feature>
<evidence type="ECO:0000256" key="1">
    <source>
        <dbReference type="SAM" id="MobiDB-lite"/>
    </source>
</evidence>
<accession>A0A0C2YJ20</accession>
<organism evidence="2 3">
    <name type="scientific">Hebeloma cylindrosporum</name>
    <dbReference type="NCBI Taxonomy" id="76867"/>
    <lineage>
        <taxon>Eukaryota</taxon>
        <taxon>Fungi</taxon>
        <taxon>Dikarya</taxon>
        <taxon>Basidiomycota</taxon>
        <taxon>Agaricomycotina</taxon>
        <taxon>Agaricomycetes</taxon>
        <taxon>Agaricomycetidae</taxon>
        <taxon>Agaricales</taxon>
        <taxon>Agaricineae</taxon>
        <taxon>Hymenogastraceae</taxon>
        <taxon>Hebeloma</taxon>
    </lineage>
</organism>
<name>A0A0C2YJ20_HEBCY</name>